<evidence type="ECO:0000313" key="3">
    <source>
        <dbReference type="EMBL" id="MBB3118364.1"/>
    </source>
</evidence>
<accession>A0A7W5B893</accession>
<dbReference type="InterPro" id="IPR014054">
    <property type="entry name" value="Phage_regulatory_Rha"/>
</dbReference>
<dbReference type="AlphaFoldDB" id="A0A7W5B893"/>
<organism evidence="3 4">
    <name type="scientific">Pseudoduganella violacea</name>
    <dbReference type="NCBI Taxonomy" id="1715466"/>
    <lineage>
        <taxon>Bacteria</taxon>
        <taxon>Pseudomonadati</taxon>
        <taxon>Pseudomonadota</taxon>
        <taxon>Betaproteobacteria</taxon>
        <taxon>Burkholderiales</taxon>
        <taxon>Oxalobacteraceae</taxon>
        <taxon>Telluria group</taxon>
        <taxon>Pseudoduganella</taxon>
    </lineage>
</organism>
<dbReference type="GO" id="GO:0003677">
    <property type="term" value="F:DNA binding"/>
    <property type="evidence" value="ECO:0007669"/>
    <property type="project" value="InterPro"/>
</dbReference>
<evidence type="ECO:0000259" key="2">
    <source>
        <dbReference type="Pfam" id="PF03374"/>
    </source>
</evidence>
<gene>
    <name evidence="3" type="ORF">FHS03_001395</name>
</gene>
<feature type="domain" description="Antirepressor protein C-terminal" evidence="2">
    <location>
        <begin position="154"/>
        <end position="253"/>
    </location>
</feature>
<feature type="region of interest" description="Disordered" evidence="1">
    <location>
        <begin position="1"/>
        <end position="27"/>
    </location>
</feature>
<dbReference type="Proteomes" id="UP000541535">
    <property type="component" value="Unassembled WGS sequence"/>
</dbReference>
<evidence type="ECO:0000313" key="4">
    <source>
        <dbReference type="Proteomes" id="UP000541535"/>
    </source>
</evidence>
<keyword evidence="4" id="KW-1185">Reference proteome</keyword>
<name>A0A7W5B893_9BURK</name>
<comment type="caution">
    <text evidence="3">The sequence shown here is derived from an EMBL/GenBank/DDBJ whole genome shotgun (WGS) entry which is preliminary data.</text>
</comment>
<evidence type="ECO:0000256" key="1">
    <source>
        <dbReference type="SAM" id="MobiDB-lite"/>
    </source>
</evidence>
<dbReference type="Pfam" id="PF09669">
    <property type="entry name" value="Phage_pRha"/>
    <property type="match status" value="1"/>
</dbReference>
<proteinExistence type="predicted"/>
<dbReference type="EMBL" id="JACHXD010000003">
    <property type="protein sequence ID" value="MBB3118364.1"/>
    <property type="molecule type" value="Genomic_DNA"/>
</dbReference>
<protein>
    <submittedName>
        <fullName evidence="3">Phage antirepressor YoqD-like protein</fullName>
    </submittedName>
</protein>
<sequence length="265" mass="29311">MNRPPPTPQMKKSGDAGERPDSFGTAVSGLYSTPVAQVLGQPTPTMSSREIALLTEKQHQHVKRDVEKMLTELGEDVSKFGRIYIDGMNREQTEYALDRELTDVLLTGYSAVLRRKVIARWRELETAVAPAVPTSLSGALRLAAEQAELIERQQAELASAAPAVKFVDRYVDSTGLKGFRQVCKLIGANESNFRTFLTKREIMYRLGGEWMPYAQHIKAGRFVVKAGTADSSSHAFNSAKFTPRGVQWVAGEYAKYLLTANQAAE</sequence>
<dbReference type="InterPro" id="IPR005039">
    <property type="entry name" value="Ant_C"/>
</dbReference>
<reference evidence="3 4" key="1">
    <citation type="submission" date="2020-08" db="EMBL/GenBank/DDBJ databases">
        <title>Genomic Encyclopedia of Type Strains, Phase III (KMG-III): the genomes of soil and plant-associated and newly described type strains.</title>
        <authorList>
            <person name="Whitman W."/>
        </authorList>
    </citation>
    <scope>NUCLEOTIDE SEQUENCE [LARGE SCALE GENOMIC DNA]</scope>
    <source>
        <strain evidence="3 4">CECT 8897</strain>
    </source>
</reference>
<dbReference type="Pfam" id="PF03374">
    <property type="entry name" value="ANT"/>
    <property type="match status" value="1"/>
</dbReference>
<dbReference type="RefSeq" id="WP_229426095.1">
    <property type="nucleotide sequence ID" value="NZ_JACHXD010000003.1"/>
</dbReference>
<feature type="compositionally biased region" description="Basic and acidic residues" evidence="1">
    <location>
        <begin position="12"/>
        <end position="21"/>
    </location>
</feature>